<organism evidence="1 2">
    <name type="scientific">Rhodnius prolixus</name>
    <name type="common">Triatomid bug</name>
    <dbReference type="NCBI Taxonomy" id="13249"/>
    <lineage>
        <taxon>Eukaryota</taxon>
        <taxon>Metazoa</taxon>
        <taxon>Ecdysozoa</taxon>
        <taxon>Arthropoda</taxon>
        <taxon>Hexapoda</taxon>
        <taxon>Insecta</taxon>
        <taxon>Pterygota</taxon>
        <taxon>Neoptera</taxon>
        <taxon>Paraneoptera</taxon>
        <taxon>Hemiptera</taxon>
        <taxon>Heteroptera</taxon>
        <taxon>Panheteroptera</taxon>
        <taxon>Cimicomorpha</taxon>
        <taxon>Reduviidae</taxon>
        <taxon>Triatominae</taxon>
        <taxon>Rhodnius</taxon>
    </lineage>
</organism>
<dbReference type="HOGENOM" id="CLU_1662963_0_0_1"/>
<dbReference type="VEuPathDB" id="VectorBase:RPRC007490"/>
<dbReference type="AlphaFoldDB" id="T1HTX0"/>
<accession>T1HTX0</accession>
<protein>
    <submittedName>
        <fullName evidence="1">Uncharacterized protein</fullName>
    </submittedName>
</protein>
<reference evidence="1" key="1">
    <citation type="submission" date="2015-05" db="UniProtKB">
        <authorList>
            <consortium name="EnsemblMetazoa"/>
        </authorList>
    </citation>
    <scope>IDENTIFICATION</scope>
</reference>
<dbReference type="EMBL" id="ACPB03001960">
    <property type="status" value="NOT_ANNOTATED_CDS"/>
    <property type="molecule type" value="Genomic_DNA"/>
</dbReference>
<dbReference type="Proteomes" id="UP000015103">
    <property type="component" value="Unassembled WGS sequence"/>
</dbReference>
<keyword evidence="2" id="KW-1185">Reference proteome</keyword>
<proteinExistence type="predicted"/>
<evidence type="ECO:0000313" key="2">
    <source>
        <dbReference type="Proteomes" id="UP000015103"/>
    </source>
</evidence>
<dbReference type="EnsemblMetazoa" id="RPRC007490-RA">
    <property type="protein sequence ID" value="RPRC007490-PA"/>
    <property type="gene ID" value="RPRC007490"/>
</dbReference>
<sequence length="159" mass="18472">MSVNAYLVVIFVLKGAIQELKIYGRAHLADLNRKPFKEELGKIHMTINVHKSKTMEISRRRDRPLNVNIRNVMLEQVADFKYLGVNINEQCRIQGERVAVAGGRATERTQAKMVWAHDEDGHKPYRQDFVMRLRCRVKEKKAKSLCYLVKNVKMTSEDT</sequence>
<name>T1HTX0_RHOPR</name>
<evidence type="ECO:0000313" key="1">
    <source>
        <dbReference type="EnsemblMetazoa" id="RPRC007490-PA"/>
    </source>
</evidence>
<dbReference type="InParanoid" id="T1HTX0"/>